<dbReference type="EC" id="2.6.1.19" evidence="8"/>
<dbReference type="InterPro" id="IPR015424">
    <property type="entry name" value="PyrdxlP-dep_Trfase"/>
</dbReference>
<keyword evidence="3 8" id="KW-0032">Aminotransferase</keyword>
<name>A0A127PY74_9BURK</name>
<dbReference type="Pfam" id="PF00202">
    <property type="entry name" value="Aminotran_3"/>
    <property type="match status" value="1"/>
</dbReference>
<feature type="compositionally biased region" description="Low complexity" evidence="7">
    <location>
        <begin position="8"/>
        <end position="24"/>
    </location>
</feature>
<dbReference type="GO" id="GO:0042802">
    <property type="term" value="F:identical protein binding"/>
    <property type="evidence" value="ECO:0007669"/>
    <property type="project" value="TreeGrafter"/>
</dbReference>
<dbReference type="GO" id="GO:0030170">
    <property type="term" value="F:pyridoxal phosphate binding"/>
    <property type="evidence" value="ECO:0007669"/>
    <property type="project" value="InterPro"/>
</dbReference>
<comment type="similarity">
    <text evidence="2 6">Belongs to the class-III pyridoxal-phosphate-dependent aminotransferase family.</text>
</comment>
<accession>A0A127PY74</accession>
<dbReference type="GO" id="GO:0034386">
    <property type="term" value="F:4-aminobutyrate:2-oxoglutarate transaminase activity"/>
    <property type="evidence" value="ECO:0007669"/>
    <property type="project" value="UniProtKB-EC"/>
</dbReference>
<organism evidence="8 9">
    <name type="scientific">Collimonas arenae</name>
    <dbReference type="NCBI Taxonomy" id="279058"/>
    <lineage>
        <taxon>Bacteria</taxon>
        <taxon>Pseudomonadati</taxon>
        <taxon>Pseudomonadota</taxon>
        <taxon>Betaproteobacteria</taxon>
        <taxon>Burkholderiales</taxon>
        <taxon>Oxalobacteraceae</taxon>
        <taxon>Collimonas</taxon>
    </lineage>
</organism>
<evidence type="ECO:0000256" key="6">
    <source>
        <dbReference type="RuleBase" id="RU003560"/>
    </source>
</evidence>
<dbReference type="InterPro" id="IPR005814">
    <property type="entry name" value="Aminotrans_3"/>
</dbReference>
<dbReference type="Proteomes" id="UP000071778">
    <property type="component" value="Chromosome"/>
</dbReference>
<dbReference type="CDD" id="cd00610">
    <property type="entry name" value="OAT_like"/>
    <property type="match status" value="1"/>
</dbReference>
<dbReference type="GO" id="GO:0009448">
    <property type="term" value="P:gamma-aminobutyric acid metabolic process"/>
    <property type="evidence" value="ECO:0007669"/>
    <property type="project" value="InterPro"/>
</dbReference>
<evidence type="ECO:0000256" key="4">
    <source>
        <dbReference type="ARBA" id="ARBA00022679"/>
    </source>
</evidence>
<dbReference type="PANTHER" id="PTHR11986">
    <property type="entry name" value="AMINOTRANSFERASE CLASS III"/>
    <property type="match status" value="1"/>
</dbReference>
<dbReference type="InterPro" id="IPR015421">
    <property type="entry name" value="PyrdxlP-dep_Trfase_major"/>
</dbReference>
<dbReference type="SUPFAM" id="SSF53383">
    <property type="entry name" value="PLP-dependent transferases"/>
    <property type="match status" value="1"/>
</dbReference>
<proteinExistence type="inferred from homology"/>
<comment type="cofactor">
    <cofactor evidence="1">
        <name>pyridoxal 5'-phosphate</name>
        <dbReference type="ChEBI" id="CHEBI:597326"/>
    </cofactor>
</comment>
<keyword evidence="5 6" id="KW-0663">Pyridoxal phosphate</keyword>
<gene>
    <name evidence="8" type="primary">gabT</name>
    <name evidence="8" type="ORF">CAter282_4561</name>
</gene>
<dbReference type="EMBL" id="CP013235">
    <property type="protein sequence ID" value="AMP12218.1"/>
    <property type="molecule type" value="Genomic_DNA"/>
</dbReference>
<dbReference type="InterPro" id="IPR049704">
    <property type="entry name" value="Aminotrans_3_PPA_site"/>
</dbReference>
<dbReference type="NCBIfam" id="TIGR00700">
    <property type="entry name" value="GABAtrnsam"/>
    <property type="match status" value="1"/>
</dbReference>
<dbReference type="InterPro" id="IPR004632">
    <property type="entry name" value="4NH2But_aminotransferase_bac"/>
</dbReference>
<dbReference type="Gene3D" id="3.40.640.10">
    <property type="entry name" value="Type I PLP-dependent aspartate aminotransferase-like (Major domain)"/>
    <property type="match status" value="1"/>
</dbReference>
<dbReference type="PATRIC" id="fig|279058.17.peg.4917"/>
<dbReference type="FunFam" id="3.40.640.10:FF:000013">
    <property type="entry name" value="4-aminobutyrate aminotransferase"/>
    <property type="match status" value="1"/>
</dbReference>
<dbReference type="Gene3D" id="3.90.1150.10">
    <property type="entry name" value="Aspartate Aminotransferase, domain 1"/>
    <property type="match status" value="1"/>
</dbReference>
<dbReference type="PIRSF" id="PIRSF000521">
    <property type="entry name" value="Transaminase_4ab_Lys_Orn"/>
    <property type="match status" value="1"/>
</dbReference>
<evidence type="ECO:0000256" key="7">
    <source>
        <dbReference type="SAM" id="MobiDB-lite"/>
    </source>
</evidence>
<evidence type="ECO:0000313" key="9">
    <source>
        <dbReference type="Proteomes" id="UP000071778"/>
    </source>
</evidence>
<protein>
    <submittedName>
        <fullName evidence="8">4-aminobutyrate transaminase</fullName>
        <ecNumber evidence="8">2.6.1.19</ecNumber>
    </submittedName>
</protein>
<evidence type="ECO:0000256" key="1">
    <source>
        <dbReference type="ARBA" id="ARBA00001933"/>
    </source>
</evidence>
<dbReference type="NCBIfam" id="NF005692">
    <property type="entry name" value="PRK07495.1"/>
    <property type="match status" value="1"/>
</dbReference>
<evidence type="ECO:0000256" key="3">
    <source>
        <dbReference type="ARBA" id="ARBA00022576"/>
    </source>
</evidence>
<reference evidence="8 9" key="1">
    <citation type="submission" date="2015-11" db="EMBL/GenBank/DDBJ databases">
        <title>Exploring the genomic traits of fungus-feeding bacterial genus Collimonas.</title>
        <authorList>
            <person name="Song C."/>
            <person name="Schmidt R."/>
            <person name="de Jager V."/>
            <person name="Krzyzanowska D."/>
            <person name="Jongedijk E."/>
            <person name="Cankar K."/>
            <person name="Beekwilder J."/>
            <person name="van Veen A."/>
            <person name="de Boer W."/>
            <person name="van Veen J.A."/>
            <person name="Garbeva P."/>
        </authorList>
    </citation>
    <scope>NUCLEOTIDE SEQUENCE [LARGE SCALE GENOMIC DNA]</scope>
    <source>
        <strain evidence="8 9">Ter282</strain>
    </source>
</reference>
<evidence type="ECO:0000256" key="2">
    <source>
        <dbReference type="ARBA" id="ARBA00008954"/>
    </source>
</evidence>
<evidence type="ECO:0000256" key="5">
    <source>
        <dbReference type="ARBA" id="ARBA00022898"/>
    </source>
</evidence>
<feature type="region of interest" description="Disordered" evidence="7">
    <location>
        <begin position="1"/>
        <end position="30"/>
    </location>
</feature>
<evidence type="ECO:0000313" key="8">
    <source>
        <dbReference type="EMBL" id="AMP12218.1"/>
    </source>
</evidence>
<dbReference type="RefSeq" id="WP_061535027.1">
    <property type="nucleotide sequence ID" value="NZ_CP013233.1"/>
</dbReference>
<dbReference type="AlphaFoldDB" id="A0A127PY74"/>
<sequence>MKNDGYHAAAATATSTSGKSATNAELHQRKNAATPRGVGVMCDFYASHALNSEIWDVEGRRFIDFAAGIAVLNTGHRHPKLVAAIQEQLGKFTHTAYQIVPYGSYVELAERINAVTPGDHAKKTTFFSTGAEAVENAVKIARAATGRSAVIAFSGAFHGRTMMGMALTGKVVPYKVGFGPFPAEVYHVPFPVELHGVSIENSLAALQSLFKADVDPKRVAAIILEPVQGEGGFYAAPPAFMQALRKLCDEHGILLVVDEVQTGFARTGKLFAVEHSGVIPDLMTMAKSLAGGMPLSAVCGRAEIMDAAAPGGLGGTYAGNPLAVASALAVLDVIEEEKLVERANVLGGRLKQVLEGLRADVPQIADIRGLGAMVAVEFTQPGSKQPDADFTKKVQAEALKNGLLLLSCGVYSNAIRFLFPLTIEDALMDEALAILSKAMRTVAAA</sequence>
<dbReference type="PROSITE" id="PS00600">
    <property type="entry name" value="AA_TRANSFER_CLASS_3"/>
    <property type="match status" value="1"/>
</dbReference>
<keyword evidence="4 8" id="KW-0808">Transferase</keyword>
<keyword evidence="9" id="KW-1185">Reference proteome</keyword>
<dbReference type="InterPro" id="IPR015422">
    <property type="entry name" value="PyrdxlP-dep_Trfase_small"/>
</dbReference>
<dbReference type="InterPro" id="IPR050103">
    <property type="entry name" value="Class-III_PLP-dep_AT"/>
</dbReference>